<feature type="transmembrane region" description="Helical" evidence="1">
    <location>
        <begin position="52"/>
        <end position="76"/>
    </location>
</feature>
<sequence>MYPAGIQCRRICLPINVWQALQIVFLILTTATLAATIATTICYRFKRNARFYLALLASFIALPAVCIGLSSLFVFGFSVYNVRFYQNADPKLDWCFYLNIVAVILALIGFILLSIYDCLVKKPVRNDNDTVLNTLEHIDNFQSPIGPFSYQIVTQSKKKTRGFNDKRTKSYIVRPIQQHLPILTPYSSTVAATTNDINRSTYITNHQPLLTPYTSNSTSATHIQQYQSQIPQDYSYQQNTHRLLPSQSTTQINQIHPRQPQQLQLQTQTFEPRLSARQSPSYRPSYWHNTKRSNTSNGYLSEPDYVSRGIMYSPGITIQNTPFQNRYNGIVEQQFLTRGSSGAPPIHREPRVMHYYTGFDYFAALDPTDERELNARRLTVNPSYIQQQEDYIGTM</sequence>
<dbReference type="OrthoDB" id="10017172at2759"/>
<keyword evidence="1" id="KW-0472">Membrane</keyword>
<evidence type="ECO:0000313" key="5">
    <source>
        <dbReference type="EMBL" id="CAF3898736.1"/>
    </source>
</evidence>
<dbReference type="EMBL" id="CAJNOK010000095">
    <property type="protein sequence ID" value="CAF0728852.1"/>
    <property type="molecule type" value="Genomic_DNA"/>
</dbReference>
<keyword evidence="6" id="KW-1185">Reference proteome</keyword>
<dbReference type="EMBL" id="CAJNOQ010006427">
    <property type="protein sequence ID" value="CAF1134956.1"/>
    <property type="molecule type" value="Genomic_DNA"/>
</dbReference>
<dbReference type="Proteomes" id="UP000681722">
    <property type="component" value="Unassembled WGS sequence"/>
</dbReference>
<proteinExistence type="predicted"/>
<evidence type="ECO:0000256" key="1">
    <source>
        <dbReference type="SAM" id="Phobius"/>
    </source>
</evidence>
<dbReference type="Gene3D" id="1.20.140.150">
    <property type="match status" value="1"/>
</dbReference>
<protein>
    <submittedName>
        <fullName evidence="3">Uncharacterized protein</fullName>
    </submittedName>
</protein>
<evidence type="ECO:0000313" key="4">
    <source>
        <dbReference type="EMBL" id="CAF3503482.1"/>
    </source>
</evidence>
<evidence type="ECO:0000313" key="2">
    <source>
        <dbReference type="EMBL" id="CAF0728852.1"/>
    </source>
</evidence>
<dbReference type="AlphaFoldDB" id="A0A814RJK4"/>
<dbReference type="Proteomes" id="UP000682733">
    <property type="component" value="Unassembled WGS sequence"/>
</dbReference>
<evidence type="ECO:0000313" key="3">
    <source>
        <dbReference type="EMBL" id="CAF1134956.1"/>
    </source>
</evidence>
<gene>
    <name evidence="3" type="ORF">GPM918_LOCUS20389</name>
    <name evidence="2" type="ORF">OVA965_LOCUS646</name>
    <name evidence="5" type="ORF">SRO942_LOCUS20390</name>
    <name evidence="4" type="ORF">TMI583_LOCUS646</name>
</gene>
<keyword evidence="1" id="KW-0812">Transmembrane</keyword>
<dbReference type="EMBL" id="CAJOBA010000095">
    <property type="protein sequence ID" value="CAF3503482.1"/>
    <property type="molecule type" value="Genomic_DNA"/>
</dbReference>
<reference evidence="3" key="1">
    <citation type="submission" date="2021-02" db="EMBL/GenBank/DDBJ databases">
        <authorList>
            <person name="Nowell W R."/>
        </authorList>
    </citation>
    <scope>NUCLEOTIDE SEQUENCE</scope>
</reference>
<accession>A0A814RJK4</accession>
<dbReference type="EMBL" id="CAJOBC010006429">
    <property type="protein sequence ID" value="CAF3898736.1"/>
    <property type="molecule type" value="Genomic_DNA"/>
</dbReference>
<organism evidence="3 6">
    <name type="scientific">Didymodactylos carnosus</name>
    <dbReference type="NCBI Taxonomy" id="1234261"/>
    <lineage>
        <taxon>Eukaryota</taxon>
        <taxon>Metazoa</taxon>
        <taxon>Spiralia</taxon>
        <taxon>Gnathifera</taxon>
        <taxon>Rotifera</taxon>
        <taxon>Eurotatoria</taxon>
        <taxon>Bdelloidea</taxon>
        <taxon>Philodinida</taxon>
        <taxon>Philodinidae</taxon>
        <taxon>Didymodactylos</taxon>
    </lineage>
</organism>
<feature type="transmembrane region" description="Helical" evidence="1">
    <location>
        <begin position="23"/>
        <end position="45"/>
    </location>
</feature>
<evidence type="ECO:0000313" key="6">
    <source>
        <dbReference type="Proteomes" id="UP000663829"/>
    </source>
</evidence>
<feature type="transmembrane region" description="Helical" evidence="1">
    <location>
        <begin position="96"/>
        <end position="116"/>
    </location>
</feature>
<comment type="caution">
    <text evidence="3">The sequence shown here is derived from an EMBL/GenBank/DDBJ whole genome shotgun (WGS) entry which is preliminary data.</text>
</comment>
<keyword evidence="1" id="KW-1133">Transmembrane helix</keyword>
<dbReference type="Proteomes" id="UP000663829">
    <property type="component" value="Unassembled WGS sequence"/>
</dbReference>
<dbReference type="Proteomes" id="UP000677228">
    <property type="component" value="Unassembled WGS sequence"/>
</dbReference>
<name>A0A814RJK4_9BILA</name>